<proteinExistence type="predicted"/>
<comment type="caution">
    <text evidence="2">The sequence shown here is derived from an EMBL/GenBank/DDBJ whole genome shotgun (WGS) entry which is preliminary data.</text>
</comment>
<dbReference type="SMART" id="SM00753">
    <property type="entry name" value="PAM"/>
    <property type="match status" value="1"/>
</dbReference>
<dbReference type="AlphaFoldDB" id="A0AA38VIK1"/>
<name>A0AA38VIK1_9PEZI</name>
<evidence type="ECO:0000313" key="3">
    <source>
        <dbReference type="Proteomes" id="UP001174694"/>
    </source>
</evidence>
<dbReference type="EMBL" id="JANBVO010000004">
    <property type="protein sequence ID" value="KAJ9154826.1"/>
    <property type="molecule type" value="Genomic_DNA"/>
</dbReference>
<reference evidence="2" key="1">
    <citation type="submission" date="2022-07" db="EMBL/GenBank/DDBJ databases">
        <title>Fungi with potential for degradation of polypropylene.</title>
        <authorList>
            <person name="Gostincar C."/>
        </authorList>
    </citation>
    <scope>NUCLEOTIDE SEQUENCE</scope>
    <source>
        <strain evidence="2">EXF-13308</strain>
    </source>
</reference>
<dbReference type="GO" id="GO:0003723">
    <property type="term" value="F:RNA binding"/>
    <property type="evidence" value="ECO:0007669"/>
    <property type="project" value="InterPro"/>
</dbReference>
<dbReference type="InterPro" id="IPR045114">
    <property type="entry name" value="Csn12-like"/>
</dbReference>
<gene>
    <name evidence="2" type="ORF">NKR23_g2529</name>
</gene>
<evidence type="ECO:0000313" key="2">
    <source>
        <dbReference type="EMBL" id="KAJ9154826.1"/>
    </source>
</evidence>
<keyword evidence="3" id="KW-1185">Reference proteome</keyword>
<protein>
    <recommendedName>
        <fullName evidence="4">PCI domain-containing protein</fullName>
    </recommendedName>
</protein>
<dbReference type="Proteomes" id="UP001174694">
    <property type="component" value="Unassembled WGS sequence"/>
</dbReference>
<evidence type="ECO:0008006" key="4">
    <source>
        <dbReference type="Google" id="ProtNLM"/>
    </source>
</evidence>
<organism evidence="2 3">
    <name type="scientific">Pleurostoma richardsiae</name>
    <dbReference type="NCBI Taxonomy" id="41990"/>
    <lineage>
        <taxon>Eukaryota</taxon>
        <taxon>Fungi</taxon>
        <taxon>Dikarya</taxon>
        <taxon>Ascomycota</taxon>
        <taxon>Pezizomycotina</taxon>
        <taxon>Sordariomycetes</taxon>
        <taxon>Sordariomycetidae</taxon>
        <taxon>Calosphaeriales</taxon>
        <taxon>Pleurostomataceae</taxon>
        <taxon>Pleurostoma</taxon>
    </lineage>
</organism>
<dbReference type="PANTHER" id="PTHR12732">
    <property type="entry name" value="UNCHARACTERIZED PROTEASOME COMPONENT REGION PCI-CONTAINING"/>
    <property type="match status" value="1"/>
</dbReference>
<sequence>MALVTQFLTSIRGFLVTLDGDELRNWLKVDPASPQNYHRLREELKQSFPPTSKTLDTVIEKSLPEEDDVAEGRGTAWPGFVSFMKEYLQYWRDANFDDYLGLYDRLCSLLTSCATALSNPTYGTIMFKTSISLSESLSNLAMILNRRPDLLNARRTVSGDEERKSVVETAADIIQKIFTSCLTDRSSQRFAKPEGKKIGVYIFANLVLKLLFTCRKSRLAAQLLTNIATSGPPLVLYPASQRVTYLYYLGRFNFDSDNFLRAVLCLQEAYLQTPPACQKHRRLILTYLIPSNILLGRFPTDALLSRPEAAPLAPIFRSLTAAVRSGNFIAFQHAISAHERWLYDRGLLFTLTYRLRPLLWRSFTRRTFMLTYSPPRDPSSRSAVTLSLADVAAAATYVQRRLEGWVPARPARGRAPPPQVNPVFMRALANSAAPGGGSAGPTTTTLVPPPGGPRKLRPSQGLFWGNMPASEGEVEGAVAGLVAQGLMHGFVAHSSGRFAIMGAKQRGGPLLAGWPNVAQAIRERLREEGVDLEEVPAWVKGP</sequence>
<feature type="region of interest" description="Disordered" evidence="1">
    <location>
        <begin position="432"/>
        <end position="452"/>
    </location>
</feature>
<dbReference type="PANTHER" id="PTHR12732:SF8">
    <property type="entry name" value="NUCLEAR MRNA EXPORT PROTEIN THP1"/>
    <property type="match status" value="1"/>
</dbReference>
<dbReference type="GO" id="GO:0003690">
    <property type="term" value="F:double-stranded DNA binding"/>
    <property type="evidence" value="ECO:0007669"/>
    <property type="project" value="InterPro"/>
</dbReference>
<accession>A0AA38VIK1</accession>
<evidence type="ECO:0000256" key="1">
    <source>
        <dbReference type="SAM" id="MobiDB-lite"/>
    </source>
</evidence>